<evidence type="ECO:0000256" key="4">
    <source>
        <dbReference type="ARBA" id="ARBA00023163"/>
    </source>
</evidence>
<dbReference type="InterPro" id="IPR014710">
    <property type="entry name" value="RmlC-like_jellyroll"/>
</dbReference>
<dbReference type="PROSITE" id="PS01124">
    <property type="entry name" value="HTH_ARAC_FAMILY_2"/>
    <property type="match status" value="1"/>
</dbReference>
<dbReference type="InterPro" id="IPR050204">
    <property type="entry name" value="AraC_XylS_family_regulators"/>
</dbReference>
<protein>
    <submittedName>
        <fullName evidence="6">AraC-like DNA-binding protein</fullName>
    </submittedName>
</protein>
<evidence type="ECO:0000256" key="3">
    <source>
        <dbReference type="ARBA" id="ARBA00023159"/>
    </source>
</evidence>
<dbReference type="SUPFAM" id="SSF51182">
    <property type="entry name" value="RmlC-like cupins"/>
    <property type="match status" value="1"/>
</dbReference>
<proteinExistence type="predicted"/>
<dbReference type="InterPro" id="IPR011051">
    <property type="entry name" value="RmlC_Cupin_sf"/>
</dbReference>
<dbReference type="InterPro" id="IPR003313">
    <property type="entry name" value="AraC-bd"/>
</dbReference>
<feature type="domain" description="HTH araC/xylS-type" evidence="5">
    <location>
        <begin position="209"/>
        <end position="308"/>
    </location>
</feature>
<evidence type="ECO:0000256" key="1">
    <source>
        <dbReference type="ARBA" id="ARBA00023015"/>
    </source>
</evidence>
<dbReference type="InterPro" id="IPR009057">
    <property type="entry name" value="Homeodomain-like_sf"/>
</dbReference>
<sequence length="314" mass="34207">MTTSQQPDCCSVAAISPNDPAAPAHAQRMRQDLGDFIARAASGSLRLVSPPPQLGWTTRGAGHLHLNAELFLQVQGHTEFRFPHGQVTLQAGEALVMPPKLLHDEWVAGGDDQPFSNLVIYADHQSVSCHLANEAKPGRPANLYLEVYPHVDAARIEAWLNDATKPPAQDAHGLWALQQRALVLTALSAVSRLLDAPEKTVSSEPALLGRLRVSVQNRLGEVELTVASLAEELGCTADYLSHLYSRSTGEHLWQVILRQRLARAARLLAENDSAVKEIAWCSGFASASYFIRSFKQQFGVTPKVFRTQAQAGVS</sequence>
<keyword evidence="1" id="KW-0805">Transcription regulation</keyword>
<dbReference type="Gene3D" id="2.60.120.10">
    <property type="entry name" value="Jelly Rolls"/>
    <property type="match status" value="1"/>
</dbReference>
<reference evidence="6 7" key="1">
    <citation type="submission" date="2023-07" db="EMBL/GenBank/DDBJ databases">
        <title>Sorghum-associated microbial communities from plants grown in Nebraska, USA.</title>
        <authorList>
            <person name="Schachtman D."/>
        </authorList>
    </citation>
    <scope>NUCLEOTIDE SEQUENCE [LARGE SCALE GENOMIC DNA]</scope>
    <source>
        <strain evidence="6 7">BE308</strain>
    </source>
</reference>
<dbReference type="Gene3D" id="1.10.10.60">
    <property type="entry name" value="Homeodomain-like"/>
    <property type="match status" value="2"/>
</dbReference>
<dbReference type="SUPFAM" id="SSF46689">
    <property type="entry name" value="Homeodomain-like"/>
    <property type="match status" value="1"/>
</dbReference>
<keyword evidence="4" id="KW-0804">Transcription</keyword>
<gene>
    <name evidence="6" type="ORF">J2X15_004009</name>
</gene>
<dbReference type="EMBL" id="JAVDXO010000013">
    <property type="protein sequence ID" value="MDR7308688.1"/>
    <property type="molecule type" value="Genomic_DNA"/>
</dbReference>
<organism evidence="6 7">
    <name type="scientific">Rhodoferax saidenbachensis</name>
    <dbReference type="NCBI Taxonomy" id="1484693"/>
    <lineage>
        <taxon>Bacteria</taxon>
        <taxon>Pseudomonadati</taxon>
        <taxon>Pseudomonadota</taxon>
        <taxon>Betaproteobacteria</taxon>
        <taxon>Burkholderiales</taxon>
        <taxon>Comamonadaceae</taxon>
        <taxon>Rhodoferax</taxon>
    </lineage>
</organism>
<dbReference type="PANTHER" id="PTHR46796">
    <property type="entry name" value="HTH-TYPE TRANSCRIPTIONAL ACTIVATOR RHAS-RELATED"/>
    <property type="match status" value="1"/>
</dbReference>
<keyword evidence="3" id="KW-0010">Activator</keyword>
<name>A0ABU1ZTG4_9BURK</name>
<dbReference type="SMART" id="SM00342">
    <property type="entry name" value="HTH_ARAC"/>
    <property type="match status" value="1"/>
</dbReference>
<dbReference type="InterPro" id="IPR018062">
    <property type="entry name" value="HTH_AraC-typ_CS"/>
</dbReference>
<dbReference type="RefSeq" id="WP_310346361.1">
    <property type="nucleotide sequence ID" value="NZ_JAVDXO010000013.1"/>
</dbReference>
<evidence type="ECO:0000256" key="2">
    <source>
        <dbReference type="ARBA" id="ARBA00023125"/>
    </source>
</evidence>
<comment type="caution">
    <text evidence="6">The sequence shown here is derived from an EMBL/GenBank/DDBJ whole genome shotgun (WGS) entry which is preliminary data.</text>
</comment>
<dbReference type="InterPro" id="IPR020449">
    <property type="entry name" value="Tscrpt_reg_AraC-type_HTH"/>
</dbReference>
<dbReference type="PROSITE" id="PS00041">
    <property type="entry name" value="HTH_ARAC_FAMILY_1"/>
    <property type="match status" value="1"/>
</dbReference>
<accession>A0ABU1ZTG4</accession>
<dbReference type="PRINTS" id="PR00032">
    <property type="entry name" value="HTHARAC"/>
</dbReference>
<evidence type="ECO:0000259" key="5">
    <source>
        <dbReference type="PROSITE" id="PS01124"/>
    </source>
</evidence>
<dbReference type="Proteomes" id="UP001268089">
    <property type="component" value="Unassembled WGS sequence"/>
</dbReference>
<keyword evidence="7" id="KW-1185">Reference proteome</keyword>
<keyword evidence="2" id="KW-0238">DNA-binding</keyword>
<dbReference type="Pfam" id="PF12833">
    <property type="entry name" value="HTH_18"/>
    <property type="match status" value="1"/>
</dbReference>
<dbReference type="InterPro" id="IPR018060">
    <property type="entry name" value="HTH_AraC"/>
</dbReference>
<dbReference type="Pfam" id="PF02311">
    <property type="entry name" value="AraC_binding"/>
    <property type="match status" value="1"/>
</dbReference>
<dbReference type="PANTHER" id="PTHR46796:SF6">
    <property type="entry name" value="ARAC SUBFAMILY"/>
    <property type="match status" value="1"/>
</dbReference>
<evidence type="ECO:0000313" key="6">
    <source>
        <dbReference type="EMBL" id="MDR7308688.1"/>
    </source>
</evidence>
<evidence type="ECO:0000313" key="7">
    <source>
        <dbReference type="Proteomes" id="UP001268089"/>
    </source>
</evidence>